<gene>
    <name evidence="3" type="primary">LOC120281621</name>
</gene>
<accession>A0AB40CXX4</accession>
<sequence length="130" mass="14408">MSSSAANSPSPAATSASASSPRRASPTPVSSSPTSPLATDDEYEIPERSSKIIKRASSRVPPLEMRVLVMIMHLRPPPREVDYEDMPKAHHNSDTGGSHERKLRLDEDTATRHADYNTNRLHKKYSQESR</sequence>
<keyword evidence="2" id="KW-1185">Reference proteome</keyword>
<evidence type="ECO:0000313" key="3">
    <source>
        <dbReference type="RefSeq" id="XP_039144242.1"/>
    </source>
</evidence>
<reference evidence="3" key="1">
    <citation type="submission" date="2025-08" db="UniProtKB">
        <authorList>
            <consortium name="RefSeq"/>
        </authorList>
    </citation>
    <scope>IDENTIFICATION</scope>
</reference>
<feature type="compositionally biased region" description="Low complexity" evidence="1">
    <location>
        <begin position="1"/>
        <end position="36"/>
    </location>
</feature>
<dbReference type="GeneID" id="120281621"/>
<dbReference type="Proteomes" id="UP001515500">
    <property type="component" value="Chromosome 18"/>
</dbReference>
<proteinExistence type="predicted"/>
<feature type="compositionally biased region" description="Basic and acidic residues" evidence="1">
    <location>
        <begin position="78"/>
        <end position="115"/>
    </location>
</feature>
<evidence type="ECO:0000313" key="2">
    <source>
        <dbReference type="Proteomes" id="UP001515500"/>
    </source>
</evidence>
<organism evidence="2 3">
    <name type="scientific">Dioscorea cayennensis subsp. rotundata</name>
    <name type="common">White Guinea yam</name>
    <name type="synonym">Dioscorea rotundata</name>
    <dbReference type="NCBI Taxonomy" id="55577"/>
    <lineage>
        <taxon>Eukaryota</taxon>
        <taxon>Viridiplantae</taxon>
        <taxon>Streptophyta</taxon>
        <taxon>Embryophyta</taxon>
        <taxon>Tracheophyta</taxon>
        <taxon>Spermatophyta</taxon>
        <taxon>Magnoliopsida</taxon>
        <taxon>Liliopsida</taxon>
        <taxon>Dioscoreales</taxon>
        <taxon>Dioscoreaceae</taxon>
        <taxon>Dioscorea</taxon>
    </lineage>
</organism>
<evidence type="ECO:0000256" key="1">
    <source>
        <dbReference type="SAM" id="MobiDB-lite"/>
    </source>
</evidence>
<dbReference type="RefSeq" id="XP_039144242.1">
    <property type="nucleotide sequence ID" value="XM_039288308.1"/>
</dbReference>
<feature type="region of interest" description="Disordered" evidence="1">
    <location>
        <begin position="78"/>
        <end position="130"/>
    </location>
</feature>
<feature type="region of interest" description="Disordered" evidence="1">
    <location>
        <begin position="1"/>
        <end position="61"/>
    </location>
</feature>
<protein>
    <submittedName>
        <fullName evidence="3">Uncharacterized protein LOC120281621 isoform X1</fullName>
    </submittedName>
</protein>
<name>A0AB40CXX4_DIOCR</name>
<dbReference type="AlphaFoldDB" id="A0AB40CXX4"/>